<protein>
    <submittedName>
        <fullName evidence="1">Unnamed protein product</fullName>
    </submittedName>
</protein>
<reference evidence="1" key="1">
    <citation type="submission" date="2023-04" db="EMBL/GenBank/DDBJ databases">
        <title>Ambrosiozyma monospora NBRC 10751.</title>
        <authorList>
            <person name="Ichikawa N."/>
            <person name="Sato H."/>
            <person name="Tonouchi N."/>
        </authorList>
    </citation>
    <scope>NUCLEOTIDE SEQUENCE</scope>
    <source>
        <strain evidence="1">NBRC 10751</strain>
    </source>
</reference>
<dbReference type="Proteomes" id="UP001165064">
    <property type="component" value="Unassembled WGS sequence"/>
</dbReference>
<dbReference type="EMBL" id="BSXS01013012">
    <property type="protein sequence ID" value="GMF03403.1"/>
    <property type="molecule type" value="Genomic_DNA"/>
</dbReference>
<sequence length="285" mass="33019">MYPSSDPLPNQGSSQQQEQQQQTSASVKAQDEQQITQATTTTELTNTSKDTHAQQQNPHRNVLMNFAIVFQDMIYDIQWRIVQIWYTNSLMKQNKASVQAFLAKLVYTNNMDSKTCEAEIIMFQFFLNKCTLTHDRIYFTENDEQIQLYSKLGQRLLLFIDEHKIRIPKIKLDNMADLGFSVISLVKAVDRLVVTGEVLVKMLELGNLNYLRHVDELILDSTDQMQFFIDHPHVFNHLKILRIDGKISFIRRYIELFQVFSDNTIRDGSTPVVLINIHLDDTATG</sequence>
<comment type="caution">
    <text evidence="1">The sequence shown here is derived from an EMBL/GenBank/DDBJ whole genome shotgun (WGS) entry which is preliminary data.</text>
</comment>
<organism evidence="1 2">
    <name type="scientific">Ambrosiozyma monospora</name>
    <name type="common">Yeast</name>
    <name type="synonym">Endomycopsis monosporus</name>
    <dbReference type="NCBI Taxonomy" id="43982"/>
    <lineage>
        <taxon>Eukaryota</taxon>
        <taxon>Fungi</taxon>
        <taxon>Dikarya</taxon>
        <taxon>Ascomycota</taxon>
        <taxon>Saccharomycotina</taxon>
        <taxon>Pichiomycetes</taxon>
        <taxon>Pichiales</taxon>
        <taxon>Pichiaceae</taxon>
        <taxon>Ambrosiozyma</taxon>
    </lineage>
</organism>
<evidence type="ECO:0000313" key="1">
    <source>
        <dbReference type="EMBL" id="GMF03403.1"/>
    </source>
</evidence>
<name>A0ACB5U7S2_AMBMO</name>
<proteinExistence type="predicted"/>
<accession>A0ACB5U7S2</accession>
<gene>
    <name evidence="1" type="ORF">Amon02_001177500</name>
</gene>
<evidence type="ECO:0000313" key="2">
    <source>
        <dbReference type="Proteomes" id="UP001165064"/>
    </source>
</evidence>
<keyword evidence="2" id="KW-1185">Reference proteome</keyword>